<name>A0A3S5A2V4_9PLAT</name>
<comment type="caution">
    <text evidence="1">The sequence shown here is derived from an EMBL/GenBank/DDBJ whole genome shotgun (WGS) entry which is preliminary data.</text>
</comment>
<reference evidence="1" key="1">
    <citation type="submission" date="2018-11" db="EMBL/GenBank/DDBJ databases">
        <authorList>
            <consortium name="Pathogen Informatics"/>
        </authorList>
    </citation>
    <scope>NUCLEOTIDE SEQUENCE</scope>
</reference>
<organism evidence="1 2">
    <name type="scientific">Protopolystoma xenopodis</name>
    <dbReference type="NCBI Taxonomy" id="117903"/>
    <lineage>
        <taxon>Eukaryota</taxon>
        <taxon>Metazoa</taxon>
        <taxon>Spiralia</taxon>
        <taxon>Lophotrochozoa</taxon>
        <taxon>Platyhelminthes</taxon>
        <taxon>Monogenea</taxon>
        <taxon>Polyopisthocotylea</taxon>
        <taxon>Polystomatidea</taxon>
        <taxon>Polystomatidae</taxon>
        <taxon>Protopolystoma</taxon>
    </lineage>
</organism>
<gene>
    <name evidence="1" type="ORF">PXEA_LOCUS11749</name>
</gene>
<dbReference type="Proteomes" id="UP000784294">
    <property type="component" value="Unassembled WGS sequence"/>
</dbReference>
<keyword evidence="2" id="KW-1185">Reference proteome</keyword>
<evidence type="ECO:0000313" key="1">
    <source>
        <dbReference type="EMBL" id="VEL18309.1"/>
    </source>
</evidence>
<protein>
    <submittedName>
        <fullName evidence="1">Uncharacterized protein</fullName>
    </submittedName>
</protein>
<accession>A0A3S5A2V4</accession>
<proteinExistence type="predicted"/>
<evidence type="ECO:0000313" key="2">
    <source>
        <dbReference type="Proteomes" id="UP000784294"/>
    </source>
</evidence>
<sequence>MQCSRKLLSLRELIKWKDDADDADDAFEPRFFSELSSTTGKPFEDGTARSILTRPRVSSSPVGPDKPLFLHRKRDCLDVFGPVEVVTSARPRAAQSCSQAQTAEREEPNCRSSSAFSLFCFFLEPRRASHLQTQVNRSLTRLPATPEDELQTVGLYFIHLPLPTLSPVANALAQVVCDHWPISFRPDRPDCATFTRIGPTGQPNVNGAKRRLEAVNSFRGPDEKPNRAQAGLSLSHAWRQSRRLTVC</sequence>
<feature type="non-terminal residue" evidence="1">
    <location>
        <position position="1"/>
    </location>
</feature>
<dbReference type="EMBL" id="CAAALY010036458">
    <property type="protein sequence ID" value="VEL18309.1"/>
    <property type="molecule type" value="Genomic_DNA"/>
</dbReference>
<dbReference type="AlphaFoldDB" id="A0A3S5A2V4"/>